<proteinExistence type="predicted"/>
<gene>
    <name evidence="1" type="ORF">SAMN02745244_01954</name>
</gene>
<dbReference type="OrthoDB" id="10011911at2"/>
<protein>
    <submittedName>
        <fullName evidence="1">Uncharacterized protein</fullName>
    </submittedName>
</protein>
<evidence type="ECO:0000313" key="2">
    <source>
        <dbReference type="Proteomes" id="UP000184512"/>
    </source>
</evidence>
<accession>A0A1M6HDQ3</accession>
<evidence type="ECO:0000313" key="1">
    <source>
        <dbReference type="EMBL" id="SHJ20311.1"/>
    </source>
</evidence>
<sequence>MSVDGFYEVFVLLDQASDLMVRDESISGAAALDIAAGHAIASDLAAGLDEAPVELPSSVVGCLEQAARRVMRWEPSELSTEALVLVTIVLQLRLELCRA</sequence>
<reference evidence="1 2" key="1">
    <citation type="submission" date="2016-11" db="EMBL/GenBank/DDBJ databases">
        <authorList>
            <person name="Jaros S."/>
            <person name="Januszkiewicz K."/>
            <person name="Wedrychowicz H."/>
        </authorList>
    </citation>
    <scope>NUCLEOTIDE SEQUENCE [LARGE SCALE GENOMIC DNA]</scope>
    <source>
        <strain evidence="1 2">DSM 12906</strain>
    </source>
</reference>
<organism evidence="1 2">
    <name type="scientific">Tessaracoccus bendigoensis DSM 12906</name>
    <dbReference type="NCBI Taxonomy" id="1123357"/>
    <lineage>
        <taxon>Bacteria</taxon>
        <taxon>Bacillati</taxon>
        <taxon>Actinomycetota</taxon>
        <taxon>Actinomycetes</taxon>
        <taxon>Propionibacteriales</taxon>
        <taxon>Propionibacteriaceae</taxon>
        <taxon>Tessaracoccus</taxon>
    </lineage>
</organism>
<dbReference type="AlphaFoldDB" id="A0A1M6HDQ3"/>
<dbReference type="EMBL" id="FQZG01000032">
    <property type="protein sequence ID" value="SHJ20311.1"/>
    <property type="molecule type" value="Genomic_DNA"/>
</dbReference>
<dbReference type="RefSeq" id="WP_073187650.1">
    <property type="nucleotide sequence ID" value="NZ_FQZG01000032.1"/>
</dbReference>
<keyword evidence="2" id="KW-1185">Reference proteome</keyword>
<dbReference type="STRING" id="1123357.SAMN02745244_01954"/>
<dbReference type="Proteomes" id="UP000184512">
    <property type="component" value="Unassembled WGS sequence"/>
</dbReference>
<name>A0A1M6HDQ3_9ACTN</name>